<evidence type="ECO:0000256" key="5">
    <source>
        <dbReference type="ARBA" id="ARBA00022942"/>
    </source>
</evidence>
<dbReference type="SMART" id="SM00948">
    <property type="entry name" value="Proteasome_A_N"/>
    <property type="match status" value="1"/>
</dbReference>
<dbReference type="Pfam" id="PF10584">
    <property type="entry name" value="Proteasome_A_N"/>
    <property type="match status" value="1"/>
</dbReference>
<evidence type="ECO:0000256" key="8">
    <source>
        <dbReference type="SAM" id="MobiDB-lite"/>
    </source>
</evidence>
<accession>A0A0A8L0Y4</accession>
<dbReference type="InterPro" id="IPR000426">
    <property type="entry name" value="Proteasome_asu_N"/>
</dbReference>
<dbReference type="NCBIfam" id="NF003075">
    <property type="entry name" value="PRK03996.1"/>
    <property type="match status" value="1"/>
</dbReference>
<dbReference type="Gene3D" id="3.60.20.10">
    <property type="entry name" value="Glutamine Phosphoribosylpyrophosphate, subunit 1, domain 1"/>
    <property type="match status" value="1"/>
</dbReference>
<dbReference type="PANTHER" id="PTHR11599">
    <property type="entry name" value="PROTEASOME SUBUNIT ALPHA/BETA"/>
    <property type="match status" value="1"/>
</dbReference>
<dbReference type="CDD" id="cd03755">
    <property type="entry name" value="proteasome_alpha_type_7"/>
    <property type="match status" value="1"/>
</dbReference>
<dbReference type="PROSITE" id="PS00388">
    <property type="entry name" value="PROTEASOME_ALPHA_1"/>
    <property type="match status" value="1"/>
</dbReference>
<dbReference type="OrthoDB" id="431557at2759"/>
<dbReference type="GO" id="GO:0005634">
    <property type="term" value="C:nucleus"/>
    <property type="evidence" value="ECO:0007669"/>
    <property type="project" value="UniProtKB-SubCell"/>
</dbReference>
<dbReference type="AlphaFoldDB" id="A0A0A8L0Y4"/>
<dbReference type="InterPro" id="IPR023332">
    <property type="entry name" value="Proteasome_alpha-type"/>
</dbReference>
<dbReference type="FunFam" id="3.60.20.10:FF:000004">
    <property type="entry name" value="Proteasome subunit alpha type-4"/>
    <property type="match status" value="1"/>
</dbReference>
<dbReference type="PROSITE" id="PS00854">
    <property type="entry name" value="PROTEASOME_BETA_1"/>
    <property type="match status" value="1"/>
</dbReference>
<feature type="compositionally biased region" description="Basic and acidic residues" evidence="8">
    <location>
        <begin position="238"/>
        <end position="250"/>
    </location>
</feature>
<dbReference type="InterPro" id="IPR029055">
    <property type="entry name" value="Ntn_hydrolases_N"/>
</dbReference>
<comment type="subcellular location">
    <subcellularLocation>
        <location evidence="3">Cytoplasm</location>
    </subcellularLocation>
    <subcellularLocation>
        <location evidence="2">Nucleus</location>
    </subcellularLocation>
</comment>
<reference evidence="10 11" key="1">
    <citation type="submission" date="2014-03" db="EMBL/GenBank/DDBJ databases">
        <title>The genome of Kluyveromyces dobzhanskii.</title>
        <authorList>
            <person name="Nystedt B."/>
            <person name="Astrom S."/>
        </authorList>
    </citation>
    <scope>NUCLEOTIDE SEQUENCE [LARGE SCALE GENOMIC DNA]</scope>
    <source>
        <strain evidence="10 11">CBS 2104</strain>
    </source>
</reference>
<dbReference type="Proteomes" id="UP000031516">
    <property type="component" value="Unassembled WGS sequence"/>
</dbReference>
<protein>
    <submittedName>
        <fullName evidence="10">WGS project CCBQ000000000 data, contig 00012</fullName>
    </submittedName>
</protein>
<dbReference type="Pfam" id="PF00227">
    <property type="entry name" value="Proteasome"/>
    <property type="match status" value="1"/>
</dbReference>
<keyword evidence="6" id="KW-0539">Nucleus</keyword>
<evidence type="ECO:0000256" key="4">
    <source>
        <dbReference type="ARBA" id="ARBA00022490"/>
    </source>
</evidence>
<evidence type="ECO:0000259" key="9">
    <source>
        <dbReference type="PROSITE" id="PS00388"/>
    </source>
</evidence>
<dbReference type="GO" id="GO:0005737">
    <property type="term" value="C:cytoplasm"/>
    <property type="evidence" value="ECO:0007669"/>
    <property type="project" value="UniProtKB-SubCell"/>
</dbReference>
<proteinExistence type="inferred from homology"/>
<dbReference type="InterPro" id="IPR016050">
    <property type="entry name" value="Proteasome_bsu_CS"/>
</dbReference>
<comment type="similarity">
    <text evidence="7">Belongs to the peptidase T1A family.</text>
</comment>
<keyword evidence="4" id="KW-0963">Cytoplasm</keyword>
<dbReference type="EMBL" id="CCBQ010000016">
    <property type="protein sequence ID" value="CDO92549.1"/>
    <property type="molecule type" value="Genomic_DNA"/>
</dbReference>
<name>A0A0A8L0Y4_9SACH</name>
<evidence type="ECO:0000256" key="6">
    <source>
        <dbReference type="ARBA" id="ARBA00023242"/>
    </source>
</evidence>
<evidence type="ECO:0000256" key="1">
    <source>
        <dbReference type="ARBA" id="ARBA00003542"/>
    </source>
</evidence>
<dbReference type="SUPFAM" id="SSF56235">
    <property type="entry name" value="N-terminal nucleophile aminohydrolases (Ntn hydrolases)"/>
    <property type="match status" value="1"/>
</dbReference>
<keyword evidence="5 7" id="KW-0647">Proteasome</keyword>
<evidence type="ECO:0000256" key="2">
    <source>
        <dbReference type="ARBA" id="ARBA00004123"/>
    </source>
</evidence>
<dbReference type="GO" id="GO:0019773">
    <property type="term" value="C:proteasome core complex, alpha-subunit complex"/>
    <property type="evidence" value="ECO:0007669"/>
    <property type="project" value="UniProtKB-UniRule"/>
</dbReference>
<dbReference type="GO" id="GO:0043161">
    <property type="term" value="P:proteasome-mediated ubiquitin-dependent protein catabolic process"/>
    <property type="evidence" value="ECO:0007669"/>
    <property type="project" value="UniProtKB-ARBA"/>
</dbReference>
<evidence type="ECO:0000256" key="3">
    <source>
        <dbReference type="ARBA" id="ARBA00004496"/>
    </source>
</evidence>
<gene>
    <name evidence="10" type="ORF">KLDO_g866</name>
</gene>
<dbReference type="GO" id="GO:0010499">
    <property type="term" value="P:proteasomal ubiquitin-independent protein catabolic process"/>
    <property type="evidence" value="ECO:0007669"/>
    <property type="project" value="UniProtKB-ARBA"/>
</dbReference>
<evidence type="ECO:0000313" key="10">
    <source>
        <dbReference type="EMBL" id="CDO92549.1"/>
    </source>
</evidence>
<feature type="domain" description="Proteasome alpha-type subunits" evidence="9">
    <location>
        <begin position="4"/>
        <end position="26"/>
    </location>
</feature>
<comment type="caution">
    <text evidence="10">The sequence shown here is derived from an EMBL/GenBank/DDBJ whole genome shotgun (WGS) entry which is preliminary data.</text>
</comment>
<dbReference type="PROSITE" id="PS51475">
    <property type="entry name" value="PROTEASOME_ALPHA_2"/>
    <property type="match status" value="1"/>
</dbReference>
<feature type="region of interest" description="Disordered" evidence="8">
    <location>
        <begin position="236"/>
        <end position="258"/>
    </location>
</feature>
<dbReference type="InterPro" id="IPR050115">
    <property type="entry name" value="Proteasome_alpha"/>
</dbReference>
<evidence type="ECO:0000256" key="7">
    <source>
        <dbReference type="PROSITE-ProRule" id="PRU00808"/>
    </source>
</evidence>
<sequence>MSGYDRALSIFSPDGHIFQVEYALEAVKRGTCAVGLKGADCVVLGCERRSTLKLQDPRITPSKISKIDNHVVLSFAGLNADSRILIEKARVEAQSHRLTLEDPVTVEYLTRYVAGVQQRYTQSGGVRPFGVSVLIAGFDPRDNKPRLYQTEPSGIYSAWCAQSIGRNSKTVREFLEKNYNKSEPPANEKECVKLTIKSLLEVVQTGARNIEITVVKPDSQIVTLTTEEISNYVDEIDAEKQQDLDKKKQQQEQQQQQD</sequence>
<dbReference type="InterPro" id="IPR001353">
    <property type="entry name" value="Proteasome_sua/b"/>
</dbReference>
<comment type="function">
    <text evidence="1">The proteasome degrades poly-ubiquitinated proteins in the cytoplasm and in the nucleus. It is essential for the regulated turnover of proteins and for the removal of misfolded proteins. The proteasome is a multicatalytic proteinase complex that is characterized by its ability to cleave peptides with Arg, Phe, Tyr, Leu, and Glu adjacent to the leaving group at neutral or slightly basic pH. It has an ATP-dependent proteolytic activity.</text>
</comment>
<organism evidence="10 11">
    <name type="scientific">Kluyveromyces dobzhanskii CBS 2104</name>
    <dbReference type="NCBI Taxonomy" id="1427455"/>
    <lineage>
        <taxon>Eukaryota</taxon>
        <taxon>Fungi</taxon>
        <taxon>Dikarya</taxon>
        <taxon>Ascomycota</taxon>
        <taxon>Saccharomycotina</taxon>
        <taxon>Saccharomycetes</taxon>
        <taxon>Saccharomycetales</taxon>
        <taxon>Saccharomycetaceae</taxon>
        <taxon>Kluyveromyces</taxon>
    </lineage>
</organism>
<keyword evidence="11" id="KW-1185">Reference proteome</keyword>
<evidence type="ECO:0000313" key="11">
    <source>
        <dbReference type="Proteomes" id="UP000031516"/>
    </source>
</evidence>